<gene>
    <name evidence="8" type="ORF">GV829_08030</name>
</gene>
<feature type="transmembrane region" description="Helical" evidence="7">
    <location>
        <begin position="51"/>
        <end position="77"/>
    </location>
</feature>
<keyword evidence="5 7" id="KW-1133">Transmembrane helix</keyword>
<protein>
    <submittedName>
        <fullName evidence="8">DUF350 domain-containing protein</fullName>
    </submittedName>
</protein>
<evidence type="ECO:0000313" key="8">
    <source>
        <dbReference type="EMBL" id="QJQ32406.1"/>
    </source>
</evidence>
<evidence type="ECO:0000256" key="5">
    <source>
        <dbReference type="ARBA" id="ARBA00022989"/>
    </source>
</evidence>
<dbReference type="EMBL" id="CP053015">
    <property type="protein sequence ID" value="QJQ32406.1"/>
    <property type="molecule type" value="Genomic_DNA"/>
</dbReference>
<dbReference type="AlphaFoldDB" id="A0A6M4AUL3"/>
<dbReference type="RefSeq" id="WP_169945635.1">
    <property type="nucleotide sequence ID" value="NZ_CP053015.1"/>
</dbReference>
<keyword evidence="9" id="KW-1185">Reference proteome</keyword>
<dbReference type="PANTHER" id="PTHR40043:SF1">
    <property type="entry name" value="UPF0719 INNER MEMBRANE PROTEIN YJFL"/>
    <property type="match status" value="1"/>
</dbReference>
<feature type="transmembrane region" description="Helical" evidence="7">
    <location>
        <begin position="83"/>
        <end position="105"/>
    </location>
</feature>
<proteinExistence type="inferred from homology"/>
<evidence type="ECO:0000256" key="6">
    <source>
        <dbReference type="ARBA" id="ARBA00023136"/>
    </source>
</evidence>
<keyword evidence="3" id="KW-1003">Cell membrane</keyword>
<evidence type="ECO:0000256" key="1">
    <source>
        <dbReference type="ARBA" id="ARBA00004651"/>
    </source>
</evidence>
<evidence type="ECO:0000256" key="3">
    <source>
        <dbReference type="ARBA" id="ARBA00022475"/>
    </source>
</evidence>
<dbReference type="KEGG" id="slan:GV829_08030"/>
<keyword evidence="4 7" id="KW-0812">Transmembrane</keyword>
<dbReference type="Proteomes" id="UP000503018">
    <property type="component" value="Chromosome"/>
</dbReference>
<name>A0A6M4AUL3_9SPHN</name>
<evidence type="ECO:0000256" key="2">
    <source>
        <dbReference type="ARBA" id="ARBA00005779"/>
    </source>
</evidence>
<dbReference type="Pfam" id="PF03994">
    <property type="entry name" value="DUF350"/>
    <property type="match status" value="1"/>
</dbReference>
<reference evidence="8 9" key="1">
    <citation type="submission" date="2020-01" db="EMBL/GenBank/DDBJ databases">
        <title>Sphingomonas sp. strain CSW-10.</title>
        <authorList>
            <person name="Chen W.-M."/>
        </authorList>
    </citation>
    <scope>NUCLEOTIDE SEQUENCE [LARGE SCALE GENOMIC DNA]</scope>
    <source>
        <strain evidence="8 9">CSW-10</strain>
    </source>
</reference>
<dbReference type="InterPro" id="IPR007140">
    <property type="entry name" value="DUF350"/>
</dbReference>
<dbReference type="PANTHER" id="PTHR40043">
    <property type="entry name" value="UPF0719 INNER MEMBRANE PROTEIN YJFL"/>
    <property type="match status" value="1"/>
</dbReference>
<comment type="similarity">
    <text evidence="2">Belongs to the UPF0719 family.</text>
</comment>
<evidence type="ECO:0000313" key="9">
    <source>
        <dbReference type="Proteomes" id="UP000503018"/>
    </source>
</evidence>
<feature type="transmembrane region" description="Helical" evidence="7">
    <location>
        <begin position="6"/>
        <end position="39"/>
    </location>
</feature>
<comment type="subcellular location">
    <subcellularLocation>
        <location evidence="1">Cell membrane</location>
        <topology evidence="1">Multi-pass membrane protein</topology>
    </subcellularLocation>
</comment>
<accession>A0A6M4AUL3</accession>
<evidence type="ECO:0000256" key="4">
    <source>
        <dbReference type="ARBA" id="ARBA00022692"/>
    </source>
</evidence>
<dbReference type="GO" id="GO:0005886">
    <property type="term" value="C:plasma membrane"/>
    <property type="evidence" value="ECO:0007669"/>
    <property type="project" value="UniProtKB-SubCell"/>
</dbReference>
<organism evidence="8 9">
    <name type="scientific">Sphingomonas lacunae</name>
    <dbReference type="NCBI Taxonomy" id="2698828"/>
    <lineage>
        <taxon>Bacteria</taxon>
        <taxon>Pseudomonadati</taxon>
        <taxon>Pseudomonadota</taxon>
        <taxon>Alphaproteobacteria</taxon>
        <taxon>Sphingomonadales</taxon>
        <taxon>Sphingomonadaceae</taxon>
        <taxon>Sphingomonas</taxon>
    </lineage>
</organism>
<feature type="transmembrane region" description="Helical" evidence="7">
    <location>
        <begin position="117"/>
        <end position="139"/>
    </location>
</feature>
<sequence>MDNGLIVLQTLIAGFPVLLLHFVVTLILWLLTMSLYYWVTPHNELKLIREGNIATAISSGGVAMGLALPLAFCLAGSVSLWDIIIWSIPILGVQFLTFLMLNRVLGDMPTRLQNNDIAAAIYLLMIRLGSSFLVTAAIAG</sequence>
<keyword evidence="6 7" id="KW-0472">Membrane</keyword>
<evidence type="ECO:0000256" key="7">
    <source>
        <dbReference type="SAM" id="Phobius"/>
    </source>
</evidence>